<dbReference type="PANTHER" id="PTHR43195">
    <property type="entry name" value="TRANSKETOLASE"/>
    <property type="match status" value="1"/>
</dbReference>
<dbReference type="GO" id="GO:0004802">
    <property type="term" value="F:transketolase activity"/>
    <property type="evidence" value="ECO:0007669"/>
    <property type="project" value="UniProtKB-EC"/>
</dbReference>
<evidence type="ECO:0000313" key="16">
    <source>
        <dbReference type="Proteomes" id="UP000279833"/>
    </source>
</evidence>
<name>A0A183KFD3_9TREM</name>
<evidence type="ECO:0000256" key="8">
    <source>
        <dbReference type="ARBA" id="ARBA00013152"/>
    </source>
</evidence>
<dbReference type="InterPro" id="IPR051424">
    <property type="entry name" value="Transketolase-like"/>
</dbReference>
<evidence type="ECO:0000313" key="17">
    <source>
        <dbReference type="WBParaSite" id="SCUD_0001373001-mRNA-1"/>
    </source>
</evidence>
<evidence type="ECO:0000256" key="13">
    <source>
        <dbReference type="ARBA" id="ARBA00023052"/>
    </source>
</evidence>
<sequence length="559" mass="60561">CHSIVVDGHNIEELLKAFSCARTVKDKPVALICKTYKGQDFPGIADQENWHGKPLGSKAKEVLDYLNAQISNTSVGSYPLPSKPLDDCSELKLMGTIKLPSAPQYKIGDMVATRLAYGTALSRIGQTCDRVIGLDGDTKNSTFSIKLRDVKPDQFVECFIAEQNLVGVAIGCAARGRTVPFVSTFAAFLTRSFDQIRMGAISQTNCNFAGSHVGVSIGEDGPSQMALEDMAMFRSVIGSTVFYPSDAVSTERAVELAANTVGICYIRTGRPNQPVIYSPEECFCIGKGKVVRTAGPTGDHLTVVGGGITLTEALKAANILATENINIRVIDPFTIKPIDAELLAKAVKETCNKVLTVEDHAPEVDNLDFADDDPITIDGEDLEDVETFTYLRSIIDEQGGSDADMKAWIGKARAAYLPLKNIWNSMQLSTKIKKAPNCITRQALTWDPHGQRKKGRPKNTLLREMDSHGKNEQQLDQTRKEGPGQCWSMLVSGLCSIGSNRRGIGDAVSATLSQCGVDHTVQRLAIREVPRSGKPEELLAKYGVDANAIVRAVKALLGK</sequence>
<dbReference type="PANTHER" id="PTHR43195:SF1">
    <property type="entry name" value="FI06132P-RELATED"/>
    <property type="match status" value="1"/>
</dbReference>
<evidence type="ECO:0000256" key="9">
    <source>
        <dbReference type="ARBA" id="ARBA00022679"/>
    </source>
</evidence>
<comment type="cofactor">
    <cofactor evidence="1">
        <name>Ca(2+)</name>
        <dbReference type="ChEBI" id="CHEBI:29108"/>
    </cofactor>
</comment>
<evidence type="ECO:0000256" key="11">
    <source>
        <dbReference type="ARBA" id="ARBA00022837"/>
    </source>
</evidence>
<reference evidence="15 16" key="2">
    <citation type="submission" date="2018-11" db="EMBL/GenBank/DDBJ databases">
        <authorList>
            <consortium name="Pathogen Informatics"/>
        </authorList>
    </citation>
    <scope>NUCLEOTIDE SEQUENCE [LARGE SCALE GENOMIC DNA]</scope>
    <source>
        <strain evidence="15">Dakar</strain>
        <strain evidence="16">Dakar, Senegal</strain>
    </source>
</reference>
<dbReference type="GO" id="GO:0005737">
    <property type="term" value="C:cytoplasm"/>
    <property type="evidence" value="ECO:0007669"/>
    <property type="project" value="UniProtKB-ARBA"/>
</dbReference>
<evidence type="ECO:0000256" key="10">
    <source>
        <dbReference type="ARBA" id="ARBA00022723"/>
    </source>
</evidence>
<evidence type="ECO:0000259" key="14">
    <source>
        <dbReference type="SMART" id="SM00861"/>
    </source>
</evidence>
<dbReference type="GO" id="GO:0030976">
    <property type="term" value="F:thiamine pyrophosphate binding"/>
    <property type="evidence" value="ECO:0007669"/>
    <property type="project" value="TreeGrafter"/>
</dbReference>
<dbReference type="InterPro" id="IPR009014">
    <property type="entry name" value="Transketo_C/PFOR_II"/>
</dbReference>
<reference evidence="17" key="1">
    <citation type="submission" date="2016-06" db="UniProtKB">
        <authorList>
            <consortium name="WormBaseParasite"/>
        </authorList>
    </citation>
    <scope>IDENTIFICATION</scope>
</reference>
<dbReference type="GO" id="GO:0046872">
    <property type="term" value="F:metal ion binding"/>
    <property type="evidence" value="ECO:0007669"/>
    <property type="project" value="UniProtKB-KW"/>
</dbReference>
<evidence type="ECO:0000256" key="7">
    <source>
        <dbReference type="ARBA" id="ARBA00011738"/>
    </source>
</evidence>
<dbReference type="Pfam" id="PF02779">
    <property type="entry name" value="Transket_pyr"/>
    <property type="match status" value="1"/>
</dbReference>
<dbReference type="SUPFAM" id="SSF52922">
    <property type="entry name" value="TK C-terminal domain-like"/>
    <property type="match status" value="2"/>
</dbReference>
<dbReference type="SUPFAM" id="SSF52518">
    <property type="entry name" value="Thiamin diphosphate-binding fold (THDP-binding)"/>
    <property type="match status" value="2"/>
</dbReference>
<dbReference type="EMBL" id="UZAK01036103">
    <property type="protein sequence ID" value="VDP53837.1"/>
    <property type="molecule type" value="Genomic_DNA"/>
</dbReference>
<organism evidence="17">
    <name type="scientific">Schistosoma curassoni</name>
    <dbReference type="NCBI Taxonomy" id="6186"/>
    <lineage>
        <taxon>Eukaryota</taxon>
        <taxon>Metazoa</taxon>
        <taxon>Spiralia</taxon>
        <taxon>Lophotrochozoa</taxon>
        <taxon>Platyhelminthes</taxon>
        <taxon>Trematoda</taxon>
        <taxon>Digenea</taxon>
        <taxon>Strigeidida</taxon>
        <taxon>Schistosomatoidea</taxon>
        <taxon>Schistosomatidae</taxon>
        <taxon>Schistosoma</taxon>
    </lineage>
</organism>
<evidence type="ECO:0000256" key="6">
    <source>
        <dbReference type="ARBA" id="ARBA00007131"/>
    </source>
</evidence>
<evidence type="ECO:0000256" key="5">
    <source>
        <dbReference type="ARBA" id="ARBA00001964"/>
    </source>
</evidence>
<dbReference type="InterPro" id="IPR029061">
    <property type="entry name" value="THDP-binding"/>
</dbReference>
<dbReference type="InterPro" id="IPR005474">
    <property type="entry name" value="Transketolase_N"/>
</dbReference>
<protein>
    <recommendedName>
        <fullName evidence="8">transketolase</fullName>
        <ecNumber evidence="8">2.2.1.1</ecNumber>
    </recommendedName>
</protein>
<dbReference type="InterPro" id="IPR020826">
    <property type="entry name" value="Transketolase_BS"/>
</dbReference>
<evidence type="ECO:0000256" key="3">
    <source>
        <dbReference type="ARBA" id="ARBA00001941"/>
    </source>
</evidence>
<keyword evidence="12" id="KW-0460">Magnesium</keyword>
<dbReference type="Pfam" id="PF02780">
    <property type="entry name" value="Transketolase_C"/>
    <property type="match status" value="1"/>
</dbReference>
<dbReference type="Gene3D" id="3.40.50.970">
    <property type="match status" value="2"/>
</dbReference>
<dbReference type="Proteomes" id="UP000279833">
    <property type="component" value="Unassembled WGS sequence"/>
</dbReference>
<accession>A0A183KFD3</accession>
<comment type="cofactor">
    <cofactor evidence="3">
        <name>Co(2+)</name>
        <dbReference type="ChEBI" id="CHEBI:48828"/>
    </cofactor>
</comment>
<dbReference type="PROSITE" id="PS00802">
    <property type="entry name" value="TRANSKETOLASE_2"/>
    <property type="match status" value="1"/>
</dbReference>
<dbReference type="SMART" id="SM00861">
    <property type="entry name" value="Transket_pyr"/>
    <property type="match status" value="1"/>
</dbReference>
<evidence type="ECO:0000313" key="15">
    <source>
        <dbReference type="EMBL" id="VDP53837.1"/>
    </source>
</evidence>
<dbReference type="InterPro" id="IPR005475">
    <property type="entry name" value="Transketolase-like_Pyr-bd"/>
</dbReference>
<dbReference type="InterPro" id="IPR033248">
    <property type="entry name" value="Transketolase_C"/>
</dbReference>
<comment type="cofactor">
    <cofactor evidence="4">
        <name>Mg(2+)</name>
        <dbReference type="ChEBI" id="CHEBI:18420"/>
    </cofactor>
</comment>
<dbReference type="Pfam" id="PF00456">
    <property type="entry name" value="Transketolase_N"/>
    <property type="match status" value="1"/>
</dbReference>
<dbReference type="Gene3D" id="3.40.50.920">
    <property type="match status" value="2"/>
</dbReference>
<gene>
    <name evidence="15" type="ORF">SCUD_LOCUS13727</name>
</gene>
<keyword evidence="16" id="KW-1185">Reference proteome</keyword>
<keyword evidence="11" id="KW-0106">Calcium</keyword>
<comment type="similarity">
    <text evidence="6">Belongs to the transketolase family.</text>
</comment>
<dbReference type="WBParaSite" id="SCUD_0001373001-mRNA-1">
    <property type="protein sequence ID" value="SCUD_0001373001-mRNA-1"/>
    <property type="gene ID" value="SCUD_0001373001"/>
</dbReference>
<evidence type="ECO:0000256" key="2">
    <source>
        <dbReference type="ARBA" id="ARBA00001936"/>
    </source>
</evidence>
<dbReference type="FunFam" id="3.40.50.970:FF:000129">
    <property type="entry name" value="Transketolase"/>
    <property type="match status" value="1"/>
</dbReference>
<keyword evidence="9" id="KW-0808">Transferase</keyword>
<comment type="cofactor">
    <cofactor evidence="2">
        <name>Mn(2+)</name>
        <dbReference type="ChEBI" id="CHEBI:29035"/>
    </cofactor>
</comment>
<comment type="subunit">
    <text evidence="7">Homodimer.</text>
</comment>
<comment type="cofactor">
    <cofactor evidence="5">
        <name>thiamine diphosphate</name>
        <dbReference type="ChEBI" id="CHEBI:58937"/>
    </cofactor>
</comment>
<evidence type="ECO:0000256" key="1">
    <source>
        <dbReference type="ARBA" id="ARBA00001913"/>
    </source>
</evidence>
<evidence type="ECO:0000256" key="4">
    <source>
        <dbReference type="ARBA" id="ARBA00001946"/>
    </source>
</evidence>
<dbReference type="AlphaFoldDB" id="A0A183KFD3"/>
<keyword evidence="13" id="KW-0786">Thiamine pyrophosphate</keyword>
<evidence type="ECO:0000256" key="12">
    <source>
        <dbReference type="ARBA" id="ARBA00022842"/>
    </source>
</evidence>
<dbReference type="EC" id="2.2.1.1" evidence="8"/>
<proteinExistence type="inferred from homology"/>
<dbReference type="CDD" id="cd07033">
    <property type="entry name" value="TPP_PYR_DXS_TK_like"/>
    <property type="match status" value="1"/>
</dbReference>
<keyword evidence="10" id="KW-0479">Metal-binding</keyword>
<feature type="domain" description="Transketolase-like pyrimidine-binding" evidence="14">
    <location>
        <begin position="111"/>
        <end position="275"/>
    </location>
</feature>
<dbReference type="STRING" id="6186.A0A183KFD3"/>